<dbReference type="SUPFAM" id="SSF103190">
    <property type="entry name" value="Sensory domain-like"/>
    <property type="match status" value="1"/>
</dbReference>
<keyword evidence="4" id="KW-1003">Cell membrane</keyword>
<sequence>MQYKKPYFTAALVALLVLGFLATSIVSYLIAHDSVRNQIAEEALPLTSDNIYSEIERDLLRSILISSLMAHDTFVLDWTLDGEKEPEKIIRYLKQIQQRYDTTTAFFVSEQHRKYYHPTGVLKTLSRDDPADKWYFRVRQMNDPYEINLDFDTADRDRLSIFVNYQVTDYNGKFIGVTGIGLSVKRVADLIENYQQRYSREVYFVDREGKVTVRGSGYTGAERLQDRAGMDRVATHILANPSSSVNYTRPDGKTVFVNSRLVPEFDWHLIVEQAESSADSRILDALFANIIIALMITALVVTIIWFTFRRYQRRLEEMATTDKLTGAANRHVFEIIFNHDISSARRNNTPVTLISLDIDNFKAMNDTHGHDCGDTILYNFTELVRGHIRASDTLCRWGGDEFVILLNDCNAENAIRRAETIREAISRYPFRCGKVNLDMSISVGLAEYAPGETLPDLIKRADTALYTSKKQGRNRITIA</sequence>
<dbReference type="CDD" id="cd01949">
    <property type="entry name" value="GGDEF"/>
    <property type="match status" value="1"/>
</dbReference>
<dbReference type="OrthoDB" id="9773156at2"/>
<dbReference type="PANTHER" id="PTHR45138:SF26">
    <property type="entry name" value="DIGUANYLATE CYCLASE"/>
    <property type="match status" value="1"/>
</dbReference>
<dbReference type="GO" id="GO:1902201">
    <property type="term" value="P:negative regulation of bacterial-type flagellum-dependent cell motility"/>
    <property type="evidence" value="ECO:0007669"/>
    <property type="project" value="TreeGrafter"/>
</dbReference>
<evidence type="ECO:0000256" key="5">
    <source>
        <dbReference type="ARBA" id="ARBA00022692"/>
    </source>
</evidence>
<name>A0A4R8IJ29_9GAMM</name>
<feature type="transmembrane region" description="Helical" evidence="8">
    <location>
        <begin position="286"/>
        <end position="308"/>
    </location>
</feature>
<comment type="subcellular location">
    <subcellularLocation>
        <location evidence="2">Cell membrane</location>
        <topology evidence="2">Multi-pass membrane protein</topology>
    </subcellularLocation>
</comment>
<dbReference type="CDD" id="cd18774">
    <property type="entry name" value="PDC2_HK_sensor"/>
    <property type="match status" value="1"/>
</dbReference>
<evidence type="ECO:0000256" key="8">
    <source>
        <dbReference type="SAM" id="Phobius"/>
    </source>
</evidence>
<proteinExistence type="predicted"/>
<evidence type="ECO:0000313" key="11">
    <source>
        <dbReference type="Proteomes" id="UP000294914"/>
    </source>
</evidence>
<dbReference type="Gene3D" id="3.30.450.20">
    <property type="entry name" value="PAS domain"/>
    <property type="match status" value="1"/>
</dbReference>
<evidence type="ECO:0000256" key="2">
    <source>
        <dbReference type="ARBA" id="ARBA00004651"/>
    </source>
</evidence>
<protein>
    <recommendedName>
        <fullName evidence="3">diguanylate cyclase</fullName>
        <ecNumber evidence="3">2.7.7.65</ecNumber>
    </recommendedName>
</protein>
<evidence type="ECO:0000256" key="1">
    <source>
        <dbReference type="ARBA" id="ARBA00001946"/>
    </source>
</evidence>
<dbReference type="Proteomes" id="UP000294914">
    <property type="component" value="Unassembled WGS sequence"/>
</dbReference>
<dbReference type="EC" id="2.7.7.65" evidence="3"/>
<dbReference type="CDD" id="cd18773">
    <property type="entry name" value="PDC1_HK_sensor"/>
    <property type="match status" value="1"/>
</dbReference>
<dbReference type="InterPro" id="IPR029787">
    <property type="entry name" value="Nucleotide_cyclase"/>
</dbReference>
<dbReference type="Pfam" id="PF02743">
    <property type="entry name" value="dCache_1"/>
    <property type="match status" value="1"/>
</dbReference>
<keyword evidence="11" id="KW-1185">Reference proteome</keyword>
<dbReference type="InterPro" id="IPR050469">
    <property type="entry name" value="Diguanylate_Cyclase"/>
</dbReference>
<dbReference type="GO" id="GO:0005886">
    <property type="term" value="C:plasma membrane"/>
    <property type="evidence" value="ECO:0007669"/>
    <property type="project" value="UniProtKB-SubCell"/>
</dbReference>
<reference evidence="10 11" key="1">
    <citation type="submission" date="2019-03" db="EMBL/GenBank/DDBJ databases">
        <title>Genomic Encyclopedia of Type Strains, Phase IV (KMG-IV): sequencing the most valuable type-strain genomes for metagenomic binning, comparative biology and taxonomic classification.</title>
        <authorList>
            <person name="Goeker M."/>
        </authorList>
    </citation>
    <scope>NUCLEOTIDE SEQUENCE [LARGE SCALE GENOMIC DNA]</scope>
    <source>
        <strain evidence="10 11">DSM 16326</strain>
    </source>
</reference>
<accession>A0A4R8IJ29</accession>
<comment type="cofactor">
    <cofactor evidence="1">
        <name>Mg(2+)</name>
        <dbReference type="ChEBI" id="CHEBI:18420"/>
    </cofactor>
</comment>
<dbReference type="PANTHER" id="PTHR45138">
    <property type="entry name" value="REGULATORY COMPONENTS OF SENSORY TRANSDUCTION SYSTEM"/>
    <property type="match status" value="1"/>
</dbReference>
<comment type="caution">
    <text evidence="10">The sequence shown here is derived from an EMBL/GenBank/DDBJ whole genome shotgun (WGS) entry which is preliminary data.</text>
</comment>
<keyword evidence="6 8" id="KW-1133">Transmembrane helix</keyword>
<feature type="domain" description="GGDEF" evidence="9">
    <location>
        <begin position="349"/>
        <end position="479"/>
    </location>
</feature>
<dbReference type="Gene3D" id="3.30.70.270">
    <property type="match status" value="1"/>
</dbReference>
<evidence type="ECO:0000256" key="6">
    <source>
        <dbReference type="ARBA" id="ARBA00022989"/>
    </source>
</evidence>
<organism evidence="10 11">
    <name type="scientific">Thiohalophilus thiocyanatoxydans</name>
    <dbReference type="NCBI Taxonomy" id="381308"/>
    <lineage>
        <taxon>Bacteria</taxon>
        <taxon>Pseudomonadati</taxon>
        <taxon>Pseudomonadota</taxon>
        <taxon>Gammaproteobacteria</taxon>
        <taxon>Thiohalomonadales</taxon>
        <taxon>Thiohalophilaceae</taxon>
        <taxon>Thiohalophilus</taxon>
    </lineage>
</organism>
<dbReference type="InterPro" id="IPR000160">
    <property type="entry name" value="GGDEF_dom"/>
</dbReference>
<keyword evidence="7 8" id="KW-0472">Membrane</keyword>
<dbReference type="InterPro" id="IPR033479">
    <property type="entry name" value="dCache_1"/>
</dbReference>
<dbReference type="PROSITE" id="PS50887">
    <property type="entry name" value="GGDEF"/>
    <property type="match status" value="1"/>
</dbReference>
<dbReference type="InterPro" id="IPR043128">
    <property type="entry name" value="Rev_trsase/Diguanyl_cyclase"/>
</dbReference>
<dbReference type="InterPro" id="IPR029151">
    <property type="entry name" value="Sensor-like_sf"/>
</dbReference>
<dbReference type="Pfam" id="PF00990">
    <property type="entry name" value="GGDEF"/>
    <property type="match status" value="1"/>
</dbReference>
<dbReference type="RefSeq" id="WP_134084439.1">
    <property type="nucleotide sequence ID" value="NZ_SOQX01000006.1"/>
</dbReference>
<dbReference type="NCBIfam" id="TIGR00254">
    <property type="entry name" value="GGDEF"/>
    <property type="match status" value="1"/>
</dbReference>
<keyword evidence="5 8" id="KW-0812">Transmembrane</keyword>
<dbReference type="FunFam" id="3.30.70.270:FF:000001">
    <property type="entry name" value="Diguanylate cyclase domain protein"/>
    <property type="match status" value="1"/>
</dbReference>
<dbReference type="GO" id="GO:0052621">
    <property type="term" value="F:diguanylate cyclase activity"/>
    <property type="evidence" value="ECO:0007669"/>
    <property type="project" value="UniProtKB-EC"/>
</dbReference>
<dbReference type="SMART" id="SM00267">
    <property type="entry name" value="GGDEF"/>
    <property type="match status" value="1"/>
</dbReference>
<evidence type="ECO:0000313" key="10">
    <source>
        <dbReference type="EMBL" id="TDY00034.1"/>
    </source>
</evidence>
<evidence type="ECO:0000256" key="4">
    <source>
        <dbReference type="ARBA" id="ARBA00022475"/>
    </source>
</evidence>
<evidence type="ECO:0000256" key="7">
    <source>
        <dbReference type="ARBA" id="ARBA00023136"/>
    </source>
</evidence>
<evidence type="ECO:0000256" key="3">
    <source>
        <dbReference type="ARBA" id="ARBA00012528"/>
    </source>
</evidence>
<dbReference type="EMBL" id="SOQX01000006">
    <property type="protein sequence ID" value="TDY00034.1"/>
    <property type="molecule type" value="Genomic_DNA"/>
</dbReference>
<evidence type="ECO:0000259" key="9">
    <source>
        <dbReference type="PROSITE" id="PS50887"/>
    </source>
</evidence>
<dbReference type="SUPFAM" id="SSF55073">
    <property type="entry name" value="Nucleotide cyclase"/>
    <property type="match status" value="1"/>
</dbReference>
<gene>
    <name evidence="10" type="ORF">EDC23_2195</name>
</gene>
<dbReference type="AlphaFoldDB" id="A0A4R8IJ29"/>
<dbReference type="GO" id="GO:0043709">
    <property type="term" value="P:cell adhesion involved in single-species biofilm formation"/>
    <property type="evidence" value="ECO:0007669"/>
    <property type="project" value="TreeGrafter"/>
</dbReference>